<dbReference type="InterPro" id="IPR013744">
    <property type="entry name" value="SidJ"/>
</dbReference>
<gene>
    <name evidence="1" type="ORF">S7711_09600</name>
</gene>
<dbReference type="Pfam" id="PF08538">
    <property type="entry name" value="DUF1749"/>
    <property type="match status" value="1"/>
</dbReference>
<evidence type="ECO:0000313" key="1">
    <source>
        <dbReference type="EMBL" id="KEY64334.1"/>
    </source>
</evidence>
<dbReference type="Gene3D" id="3.40.50.1820">
    <property type="entry name" value="alpha/beta hydrolase"/>
    <property type="match status" value="1"/>
</dbReference>
<dbReference type="HOGENOM" id="CLU_049633_1_0_1"/>
<keyword evidence="2" id="KW-1185">Reference proteome</keyword>
<reference evidence="1 2" key="1">
    <citation type="journal article" date="2014" name="BMC Genomics">
        <title>Comparative genome sequencing reveals chemotype-specific gene clusters in the toxigenic black mold Stachybotrys.</title>
        <authorList>
            <person name="Semeiks J."/>
            <person name="Borek D."/>
            <person name="Otwinowski Z."/>
            <person name="Grishin N.V."/>
        </authorList>
    </citation>
    <scope>NUCLEOTIDE SEQUENCE [LARGE SCALE GENOMIC DNA]</scope>
    <source>
        <strain evidence="2">CBS 109288 / IBT 7711</strain>
    </source>
</reference>
<accession>A0A084AGA5</accession>
<proteinExistence type="predicted"/>
<protein>
    <recommendedName>
        <fullName evidence="3">AB hydrolase-1 domain-containing protein</fullName>
    </recommendedName>
</protein>
<evidence type="ECO:0000313" key="2">
    <source>
        <dbReference type="Proteomes" id="UP000028045"/>
    </source>
</evidence>
<organism evidence="1 2">
    <name type="scientific">Stachybotrys chartarum (strain CBS 109288 / IBT 7711)</name>
    <name type="common">Toxic black mold</name>
    <name type="synonym">Stilbospora chartarum</name>
    <dbReference type="NCBI Taxonomy" id="1280523"/>
    <lineage>
        <taxon>Eukaryota</taxon>
        <taxon>Fungi</taxon>
        <taxon>Dikarya</taxon>
        <taxon>Ascomycota</taxon>
        <taxon>Pezizomycotina</taxon>
        <taxon>Sordariomycetes</taxon>
        <taxon>Hypocreomycetidae</taxon>
        <taxon>Hypocreales</taxon>
        <taxon>Stachybotryaceae</taxon>
        <taxon>Stachybotrys</taxon>
    </lineage>
</organism>
<dbReference type="AlphaFoldDB" id="A0A084AGA5"/>
<dbReference type="Proteomes" id="UP000028045">
    <property type="component" value="Unassembled WGS sequence"/>
</dbReference>
<dbReference type="SUPFAM" id="SSF53474">
    <property type="entry name" value="alpha/beta-Hydrolases"/>
    <property type="match status" value="1"/>
</dbReference>
<sequence length="313" mass="34298">MPLDAPFPVIVHPYKAAFANACAFETGLSESPNAVVFIGGLGDGPQTVPYIRTVSKRLEKAPEHGYSVFEIRMRSSFTGFGTSSLSNDVEDISALVKYLRSIGKQKIVLFGHSTGCQVGTHRLMLEAEIGVSADKVNQDCMEYSDYDKHNNTPVDGFIVQAPVSDREAIAVAAPGYEKSINYAAKMISEGRAQDCVPRAYVPDALGAQAISAYRLHSLFAKGGDDDYFSSDLDDQTVAKFWGRFNKPILVLHSEKDEYVPEHVDQVALNKRYQRAGQYVSPLSGLIPGTGHAVRDQEAQDWLAERVIDFLASL</sequence>
<dbReference type="PANTHER" id="PTHR31591">
    <property type="entry name" value="UPF0613 PROTEIN PB24D3.06C"/>
    <property type="match status" value="1"/>
</dbReference>
<dbReference type="EMBL" id="KL648741">
    <property type="protein sequence ID" value="KEY64334.1"/>
    <property type="molecule type" value="Genomic_DNA"/>
</dbReference>
<dbReference type="OrthoDB" id="10034502at2759"/>
<dbReference type="PANTHER" id="PTHR31591:SF7">
    <property type="entry name" value="DUF1749-DOMAIN-CONTAINING PROTEIN"/>
    <property type="match status" value="1"/>
</dbReference>
<name>A0A084AGA5_STACB</name>
<evidence type="ECO:0008006" key="3">
    <source>
        <dbReference type="Google" id="ProtNLM"/>
    </source>
</evidence>
<dbReference type="InterPro" id="IPR029058">
    <property type="entry name" value="AB_hydrolase_fold"/>
</dbReference>